<dbReference type="PANTHER" id="PTHR14084">
    <property type="entry name" value="KYNURENINASE"/>
    <property type="match status" value="1"/>
</dbReference>
<dbReference type="InterPro" id="IPR015424">
    <property type="entry name" value="PyrdxlP-dep_Trfase"/>
</dbReference>
<reference evidence="3" key="1">
    <citation type="submission" date="2022-03" db="EMBL/GenBank/DDBJ databases">
        <title>Draft genome sequence of Aduncisulcus paluster, a free-living microaerophilic Fornicata.</title>
        <authorList>
            <person name="Yuyama I."/>
            <person name="Kume K."/>
            <person name="Tamura T."/>
            <person name="Inagaki Y."/>
            <person name="Hashimoto T."/>
        </authorList>
    </citation>
    <scope>NUCLEOTIDE SEQUENCE</scope>
    <source>
        <strain evidence="3">NY0171</strain>
    </source>
</reference>
<accession>A0ABQ5KEE8</accession>
<proteinExistence type="predicted"/>
<dbReference type="EMBL" id="BQXS01009163">
    <property type="protein sequence ID" value="GKT30904.1"/>
    <property type="molecule type" value="Genomic_DNA"/>
</dbReference>
<keyword evidence="1" id="KW-0663">Pyridoxal phosphate</keyword>
<feature type="domain" description="Aminotransferase class V" evidence="2">
    <location>
        <begin position="6"/>
        <end position="84"/>
    </location>
</feature>
<dbReference type="SUPFAM" id="SSF53383">
    <property type="entry name" value="PLP-dependent transferases"/>
    <property type="match status" value="1"/>
</dbReference>
<dbReference type="Pfam" id="PF00266">
    <property type="entry name" value="Aminotran_5"/>
    <property type="match status" value="1"/>
</dbReference>
<dbReference type="Gene3D" id="3.40.640.10">
    <property type="entry name" value="Type I PLP-dependent aspartate aminotransferase-like (Major domain)"/>
    <property type="match status" value="1"/>
</dbReference>
<dbReference type="InterPro" id="IPR000192">
    <property type="entry name" value="Aminotrans_V_dom"/>
</dbReference>
<dbReference type="Proteomes" id="UP001057375">
    <property type="component" value="Unassembled WGS sequence"/>
</dbReference>
<dbReference type="PANTHER" id="PTHR14084:SF0">
    <property type="entry name" value="KYNURENINASE"/>
    <property type="match status" value="1"/>
</dbReference>
<protein>
    <submittedName>
        <fullName evidence="3">Kynureninase like protein</fullName>
    </submittedName>
</protein>
<gene>
    <name evidence="3" type="ORF">ADUPG1_005681</name>
</gene>
<sequence length="87" mass="9719">MIQSADGLTLEEDRIIDAIDDQTALVLLPGVLYRSGQQLDMKRLIEAAHEKGALIGLDLSHSAGAVEHALHDWEADFAFWCNYKYFS</sequence>
<evidence type="ECO:0000313" key="4">
    <source>
        <dbReference type="Proteomes" id="UP001057375"/>
    </source>
</evidence>
<name>A0ABQ5KEE8_9EUKA</name>
<dbReference type="InterPro" id="IPR015421">
    <property type="entry name" value="PyrdxlP-dep_Trfase_major"/>
</dbReference>
<evidence type="ECO:0000313" key="3">
    <source>
        <dbReference type="EMBL" id="GKT30904.1"/>
    </source>
</evidence>
<evidence type="ECO:0000259" key="2">
    <source>
        <dbReference type="Pfam" id="PF00266"/>
    </source>
</evidence>
<keyword evidence="4" id="KW-1185">Reference proteome</keyword>
<dbReference type="InterPro" id="IPR010111">
    <property type="entry name" value="Kynureninase"/>
</dbReference>
<organism evidence="3 4">
    <name type="scientific">Aduncisulcus paluster</name>
    <dbReference type="NCBI Taxonomy" id="2918883"/>
    <lineage>
        <taxon>Eukaryota</taxon>
        <taxon>Metamonada</taxon>
        <taxon>Carpediemonas-like organisms</taxon>
        <taxon>Aduncisulcus</taxon>
    </lineage>
</organism>
<evidence type="ECO:0000256" key="1">
    <source>
        <dbReference type="ARBA" id="ARBA00022898"/>
    </source>
</evidence>
<feature type="non-terminal residue" evidence="3">
    <location>
        <position position="87"/>
    </location>
</feature>
<comment type="caution">
    <text evidence="3">The sequence shown here is derived from an EMBL/GenBank/DDBJ whole genome shotgun (WGS) entry which is preliminary data.</text>
</comment>